<proteinExistence type="predicted"/>
<dbReference type="AlphaFoldDB" id="A0AAV2Z3D8"/>
<dbReference type="Proteomes" id="UP001146120">
    <property type="component" value="Unassembled WGS sequence"/>
</dbReference>
<organism evidence="1 2">
    <name type="scientific">Lagenidium giganteum</name>
    <dbReference type="NCBI Taxonomy" id="4803"/>
    <lineage>
        <taxon>Eukaryota</taxon>
        <taxon>Sar</taxon>
        <taxon>Stramenopiles</taxon>
        <taxon>Oomycota</taxon>
        <taxon>Peronosporomycetes</taxon>
        <taxon>Pythiales</taxon>
        <taxon>Pythiaceae</taxon>
    </lineage>
</organism>
<dbReference type="EMBL" id="DAKRPA010000069">
    <property type="protein sequence ID" value="DBA00145.1"/>
    <property type="molecule type" value="Genomic_DNA"/>
</dbReference>
<sequence>MQLENGTRMALTDVLHVPHLDRKLLFIPALVAKGANAQFKSTACSVSVNGQQILRGCACGKMPVAKFSKQSGCSLKTQALLELLHTDLIGTMTPLSMGGARYVLVFVDALRPRVPAQV</sequence>
<accession>A0AAV2Z3D8</accession>
<protein>
    <submittedName>
        <fullName evidence="1">Uncharacterized protein</fullName>
    </submittedName>
</protein>
<name>A0AAV2Z3D8_9STRA</name>
<comment type="caution">
    <text evidence="1">The sequence shown here is derived from an EMBL/GenBank/DDBJ whole genome shotgun (WGS) entry which is preliminary data.</text>
</comment>
<evidence type="ECO:0000313" key="2">
    <source>
        <dbReference type="Proteomes" id="UP001146120"/>
    </source>
</evidence>
<evidence type="ECO:0000313" key="1">
    <source>
        <dbReference type="EMBL" id="DBA00145.1"/>
    </source>
</evidence>
<keyword evidence="2" id="KW-1185">Reference proteome</keyword>
<reference evidence="1" key="2">
    <citation type="journal article" date="2023" name="Microbiol Resour">
        <title>Decontamination and Annotation of the Draft Genome Sequence of the Oomycete Lagenidium giganteum ARSEF 373.</title>
        <authorList>
            <person name="Morgan W.R."/>
            <person name="Tartar A."/>
        </authorList>
    </citation>
    <scope>NUCLEOTIDE SEQUENCE</scope>
    <source>
        <strain evidence="1">ARSEF 373</strain>
    </source>
</reference>
<gene>
    <name evidence="1" type="ORF">N0F65_000468</name>
</gene>
<reference evidence="1" key="1">
    <citation type="submission" date="2022-11" db="EMBL/GenBank/DDBJ databases">
        <authorList>
            <person name="Morgan W.R."/>
            <person name="Tartar A."/>
        </authorList>
    </citation>
    <scope>NUCLEOTIDE SEQUENCE</scope>
    <source>
        <strain evidence="1">ARSEF 373</strain>
    </source>
</reference>